<feature type="transmembrane region" description="Helical" evidence="1">
    <location>
        <begin position="48"/>
        <end position="65"/>
    </location>
</feature>
<keyword evidence="3" id="KW-1185">Reference proteome</keyword>
<protein>
    <submittedName>
        <fullName evidence="2">Uncharacterized protein</fullName>
    </submittedName>
</protein>
<sequence length="117" mass="12998">MQHSMSVRRNIPCWFAETFHVSSVLQPVPVQCEIGEPTNLRPTCPTCLIINGALTCVSCLLYYTYQSQHSIVLVVWYSTANIALSLCSILLLTGDILLHSKTAVLMSKCSLCVYETD</sequence>
<dbReference type="EMBL" id="JAODUO010000037">
    <property type="protein sequence ID" value="KAK2192184.1"/>
    <property type="molecule type" value="Genomic_DNA"/>
</dbReference>
<evidence type="ECO:0000313" key="3">
    <source>
        <dbReference type="Proteomes" id="UP001209878"/>
    </source>
</evidence>
<evidence type="ECO:0000313" key="2">
    <source>
        <dbReference type="EMBL" id="KAK2192184.1"/>
    </source>
</evidence>
<gene>
    <name evidence="2" type="ORF">NP493_37g08035</name>
</gene>
<accession>A0AAD9PCI5</accession>
<dbReference type="AlphaFoldDB" id="A0AAD9PCI5"/>
<proteinExistence type="predicted"/>
<keyword evidence="1" id="KW-1133">Transmembrane helix</keyword>
<keyword evidence="1" id="KW-0812">Transmembrane</keyword>
<reference evidence="2" key="1">
    <citation type="journal article" date="2023" name="Mol. Biol. Evol.">
        <title>Third-Generation Sequencing Reveals the Adaptive Role of the Epigenome in Three Deep-Sea Polychaetes.</title>
        <authorList>
            <person name="Perez M."/>
            <person name="Aroh O."/>
            <person name="Sun Y."/>
            <person name="Lan Y."/>
            <person name="Juniper S.K."/>
            <person name="Young C.R."/>
            <person name="Angers B."/>
            <person name="Qian P.Y."/>
        </authorList>
    </citation>
    <scope>NUCLEOTIDE SEQUENCE</scope>
    <source>
        <strain evidence="2">R07B-5</strain>
    </source>
</reference>
<comment type="caution">
    <text evidence="2">The sequence shown here is derived from an EMBL/GenBank/DDBJ whole genome shotgun (WGS) entry which is preliminary data.</text>
</comment>
<feature type="transmembrane region" description="Helical" evidence="1">
    <location>
        <begin position="71"/>
        <end position="98"/>
    </location>
</feature>
<evidence type="ECO:0000256" key="1">
    <source>
        <dbReference type="SAM" id="Phobius"/>
    </source>
</evidence>
<name>A0AAD9PCI5_RIDPI</name>
<organism evidence="2 3">
    <name type="scientific">Ridgeia piscesae</name>
    <name type="common">Tubeworm</name>
    <dbReference type="NCBI Taxonomy" id="27915"/>
    <lineage>
        <taxon>Eukaryota</taxon>
        <taxon>Metazoa</taxon>
        <taxon>Spiralia</taxon>
        <taxon>Lophotrochozoa</taxon>
        <taxon>Annelida</taxon>
        <taxon>Polychaeta</taxon>
        <taxon>Sedentaria</taxon>
        <taxon>Canalipalpata</taxon>
        <taxon>Sabellida</taxon>
        <taxon>Siboglinidae</taxon>
        <taxon>Ridgeia</taxon>
    </lineage>
</organism>
<keyword evidence="1" id="KW-0472">Membrane</keyword>
<dbReference type="Proteomes" id="UP001209878">
    <property type="component" value="Unassembled WGS sequence"/>
</dbReference>